<evidence type="ECO:0000256" key="2">
    <source>
        <dbReference type="ARBA" id="ARBA00023315"/>
    </source>
</evidence>
<keyword evidence="1 4" id="KW-0808">Transferase</keyword>
<evidence type="ECO:0000259" key="3">
    <source>
        <dbReference type="PROSITE" id="PS51186"/>
    </source>
</evidence>
<dbReference type="InterPro" id="IPR000182">
    <property type="entry name" value="GNAT_dom"/>
</dbReference>
<dbReference type="PROSITE" id="PS51186">
    <property type="entry name" value="GNAT"/>
    <property type="match status" value="1"/>
</dbReference>
<name>A0A378YIY8_9NOCA</name>
<keyword evidence="2 4" id="KW-0012">Acyltransferase</keyword>
<dbReference type="PANTHER" id="PTHR43800">
    <property type="entry name" value="PEPTIDYL-LYSINE N-ACETYLTRANSFERASE YJAB"/>
    <property type="match status" value="1"/>
</dbReference>
<dbReference type="NCBIfam" id="NF007807">
    <property type="entry name" value="PRK10514.1"/>
    <property type="match status" value="1"/>
</dbReference>
<dbReference type="GO" id="GO:0016747">
    <property type="term" value="F:acyltransferase activity, transferring groups other than amino-acyl groups"/>
    <property type="evidence" value="ECO:0007669"/>
    <property type="project" value="InterPro"/>
</dbReference>
<accession>A0A378YIY8</accession>
<dbReference type="InterPro" id="IPR016181">
    <property type="entry name" value="Acyl_CoA_acyltransferase"/>
</dbReference>
<dbReference type="CDD" id="cd04301">
    <property type="entry name" value="NAT_SF"/>
    <property type="match status" value="1"/>
</dbReference>
<feature type="domain" description="N-acetyltransferase" evidence="3">
    <location>
        <begin position="7"/>
        <end position="149"/>
    </location>
</feature>
<evidence type="ECO:0000313" key="5">
    <source>
        <dbReference type="Proteomes" id="UP000255467"/>
    </source>
</evidence>
<sequence length="151" mass="16399">MQNPTVIRLRASVGPVEYPRLVEIWRSAVDATHHFLADPDRDEIEGQLAGGYFPQVRLTVAEFDGRVVGFAGTAAGDLVMLFVDAEARGQGVGGALLDHTIAEHGVRTVDVNEQNDRAVGFYVRKGFVVTGRSETDGEGRPYPLLHLALQS</sequence>
<evidence type="ECO:0000313" key="4">
    <source>
        <dbReference type="EMBL" id="SUA77146.1"/>
    </source>
</evidence>
<protein>
    <submittedName>
        <fullName evidence="4">Uncharacterized N-acetyltransferase YjaB</fullName>
        <ecNumber evidence="4">2.3.1.-</ecNumber>
    </submittedName>
</protein>
<dbReference type="Pfam" id="PF13508">
    <property type="entry name" value="Acetyltransf_7"/>
    <property type="match status" value="1"/>
</dbReference>
<dbReference type="Proteomes" id="UP000255467">
    <property type="component" value="Unassembled WGS sequence"/>
</dbReference>
<dbReference type="EC" id="2.3.1.-" evidence="4"/>
<evidence type="ECO:0000256" key="1">
    <source>
        <dbReference type="ARBA" id="ARBA00022679"/>
    </source>
</evidence>
<gene>
    <name evidence="4" type="primary">yjaB</name>
    <name evidence="4" type="ORF">NCTC1934_02888</name>
</gene>
<dbReference type="EMBL" id="UGRY01000002">
    <property type="protein sequence ID" value="SUA77146.1"/>
    <property type="molecule type" value="Genomic_DNA"/>
</dbReference>
<reference evidence="4 5" key="1">
    <citation type="submission" date="2018-06" db="EMBL/GenBank/DDBJ databases">
        <authorList>
            <consortium name="Pathogen Informatics"/>
            <person name="Doyle S."/>
        </authorList>
    </citation>
    <scope>NUCLEOTIDE SEQUENCE [LARGE SCALE GENOMIC DNA]</scope>
    <source>
        <strain evidence="4 5">NCTC1934</strain>
    </source>
</reference>
<dbReference type="Gene3D" id="3.40.630.30">
    <property type="match status" value="1"/>
</dbReference>
<dbReference type="RefSeq" id="WP_195119780.1">
    <property type="nucleotide sequence ID" value="NZ_JADLRH010000001.1"/>
</dbReference>
<dbReference type="STRING" id="1406858.GCA_000710895_05864"/>
<dbReference type="PANTHER" id="PTHR43800:SF1">
    <property type="entry name" value="PEPTIDYL-LYSINE N-ACETYLTRANSFERASE YJAB"/>
    <property type="match status" value="1"/>
</dbReference>
<organism evidence="4 5">
    <name type="scientific">Nocardia otitidiscaviarum</name>
    <dbReference type="NCBI Taxonomy" id="1823"/>
    <lineage>
        <taxon>Bacteria</taxon>
        <taxon>Bacillati</taxon>
        <taxon>Actinomycetota</taxon>
        <taxon>Actinomycetes</taxon>
        <taxon>Mycobacteriales</taxon>
        <taxon>Nocardiaceae</taxon>
        <taxon>Nocardia</taxon>
    </lineage>
</organism>
<dbReference type="SUPFAM" id="SSF55729">
    <property type="entry name" value="Acyl-CoA N-acyltransferases (Nat)"/>
    <property type="match status" value="1"/>
</dbReference>
<keyword evidence="5" id="KW-1185">Reference proteome</keyword>
<proteinExistence type="predicted"/>
<dbReference type="AlphaFoldDB" id="A0A378YIY8"/>